<sequence length="121" mass="13316">MTWTTAEVATIGATEEILITTPHADGTPRRWVPIWVVESDGELFVRSAYGSTAAWYRHALASGARVRVGTVEYPVTLEPVQGANTRIDEGYRRKYARQPSSMQQMIGPVAAPTTARLIRAT</sequence>
<protein>
    <submittedName>
        <fullName evidence="1">DUF2255 family protein</fullName>
    </submittedName>
</protein>
<dbReference type="InterPro" id="IPR016888">
    <property type="entry name" value="UCP028498"/>
</dbReference>
<proteinExistence type="predicted"/>
<keyword evidence="2" id="KW-1185">Reference proteome</keyword>
<organism evidence="1 2">
    <name type="scientific">Gryllotalpicola kribbensis</name>
    <dbReference type="NCBI Taxonomy" id="993084"/>
    <lineage>
        <taxon>Bacteria</taxon>
        <taxon>Bacillati</taxon>
        <taxon>Actinomycetota</taxon>
        <taxon>Actinomycetes</taxon>
        <taxon>Micrococcales</taxon>
        <taxon>Microbacteriaceae</taxon>
        <taxon>Gryllotalpicola</taxon>
    </lineage>
</organism>
<dbReference type="RefSeq" id="WP_344772517.1">
    <property type="nucleotide sequence ID" value="NZ_BAABBX010000001.1"/>
</dbReference>
<dbReference type="InterPro" id="IPR012349">
    <property type="entry name" value="Split_barrel_FMN-bd"/>
</dbReference>
<dbReference type="EMBL" id="BAABBX010000001">
    <property type="protein sequence ID" value="GAA4182366.1"/>
    <property type="molecule type" value="Genomic_DNA"/>
</dbReference>
<reference evidence="2" key="1">
    <citation type="journal article" date="2019" name="Int. J. Syst. Evol. Microbiol.">
        <title>The Global Catalogue of Microorganisms (GCM) 10K type strain sequencing project: providing services to taxonomists for standard genome sequencing and annotation.</title>
        <authorList>
            <consortium name="The Broad Institute Genomics Platform"/>
            <consortium name="The Broad Institute Genome Sequencing Center for Infectious Disease"/>
            <person name="Wu L."/>
            <person name="Ma J."/>
        </authorList>
    </citation>
    <scope>NUCLEOTIDE SEQUENCE [LARGE SCALE GENOMIC DNA]</scope>
    <source>
        <strain evidence="2">JCM 17593</strain>
    </source>
</reference>
<evidence type="ECO:0000313" key="1">
    <source>
        <dbReference type="EMBL" id="GAA4182366.1"/>
    </source>
</evidence>
<gene>
    <name evidence="1" type="ORF">GCM10022288_00160</name>
</gene>
<evidence type="ECO:0000313" key="2">
    <source>
        <dbReference type="Proteomes" id="UP001500213"/>
    </source>
</evidence>
<name>A0ABP8ADU4_9MICO</name>
<comment type="caution">
    <text evidence="1">The sequence shown here is derived from an EMBL/GenBank/DDBJ whole genome shotgun (WGS) entry which is preliminary data.</text>
</comment>
<dbReference type="Proteomes" id="UP001500213">
    <property type="component" value="Unassembled WGS sequence"/>
</dbReference>
<dbReference type="Gene3D" id="2.30.110.10">
    <property type="entry name" value="Electron Transport, Fmn-binding Protein, Chain A"/>
    <property type="match status" value="1"/>
</dbReference>
<accession>A0ABP8ADU4</accession>
<dbReference type="Pfam" id="PF10012">
    <property type="entry name" value="DUF2255"/>
    <property type="match status" value="1"/>
</dbReference>